<evidence type="ECO:0000313" key="3">
    <source>
        <dbReference type="Proteomes" id="UP000198711"/>
    </source>
</evidence>
<feature type="domain" description="Magnesium transporter MgtE intracellular" evidence="1">
    <location>
        <begin position="29"/>
        <end position="87"/>
    </location>
</feature>
<reference evidence="2 3" key="1">
    <citation type="submission" date="2016-10" db="EMBL/GenBank/DDBJ databases">
        <authorList>
            <person name="Varghese N."/>
            <person name="Submissions S."/>
        </authorList>
    </citation>
    <scope>NUCLEOTIDE SEQUENCE [LARGE SCALE GENOMIC DNA]</scope>
    <source>
        <strain evidence="2 3">DSM 25353</strain>
    </source>
</reference>
<protein>
    <submittedName>
        <fullName evidence="2">MgtE intracellular N domain-containing protein</fullName>
    </submittedName>
</protein>
<evidence type="ECO:0000313" key="2">
    <source>
        <dbReference type="EMBL" id="SDW49449.1"/>
    </source>
</evidence>
<comment type="caution">
    <text evidence="2">The sequence shown here is derived from an EMBL/GenBank/DDBJ whole genome shotgun (WGS) entry which is preliminary data.</text>
</comment>
<accession>A0A8X8LCV0</accession>
<dbReference type="EMBL" id="FNNO01000003">
    <property type="protein sequence ID" value="SDW49449.1"/>
    <property type="molecule type" value="Genomic_DNA"/>
</dbReference>
<dbReference type="Gene3D" id="1.25.60.10">
    <property type="entry name" value="MgtE N-terminal domain-like"/>
    <property type="match status" value="1"/>
</dbReference>
<dbReference type="AlphaFoldDB" id="A0A8X8LCV0"/>
<keyword evidence="3" id="KW-1185">Reference proteome</keyword>
<evidence type="ECO:0000259" key="1">
    <source>
        <dbReference type="Pfam" id="PF03448"/>
    </source>
</evidence>
<dbReference type="Pfam" id="PF03448">
    <property type="entry name" value="MgtE_N"/>
    <property type="match status" value="1"/>
</dbReference>
<proteinExistence type="predicted"/>
<dbReference type="SUPFAM" id="SSF158791">
    <property type="entry name" value="MgtE N-terminal domain-like"/>
    <property type="match status" value="1"/>
</dbReference>
<dbReference type="InterPro" id="IPR038076">
    <property type="entry name" value="MgtE_N_sf"/>
</dbReference>
<name>A0A8X8LCV0_9BACT</name>
<organism evidence="2 3">
    <name type="scientific">Hydrobacter penzbergensis</name>
    <dbReference type="NCBI Taxonomy" id="1235997"/>
    <lineage>
        <taxon>Bacteria</taxon>
        <taxon>Pseudomonadati</taxon>
        <taxon>Bacteroidota</taxon>
        <taxon>Chitinophagia</taxon>
        <taxon>Chitinophagales</taxon>
        <taxon>Chitinophagaceae</taxon>
        <taxon>Hydrobacter</taxon>
    </lineage>
</organism>
<dbReference type="InterPro" id="IPR006668">
    <property type="entry name" value="Mg_transptr_MgtE_intracell_dom"/>
</dbReference>
<gene>
    <name evidence="2" type="ORF">SAMN05444410_103114</name>
</gene>
<dbReference type="Proteomes" id="UP000198711">
    <property type="component" value="Unassembled WGS sequence"/>
</dbReference>
<sequence>MNHFNTVRSCIRNSNDAQLKKELEHTKFGEILSILNKLQDQDQVKVFEALNEYTAIKAFKVLSFKTRQDLIRGMHHEKAARLLNRLKQIPRHAASSETIHNNHCSCPRLPRQAPIRCPEPISIHKDHHKANVRSGRGPIPNYSPKPTPIRLHYIPSGHW</sequence>